<feature type="transmembrane region" description="Helical" evidence="1">
    <location>
        <begin position="133"/>
        <end position="151"/>
    </location>
</feature>
<feature type="transmembrane region" description="Helical" evidence="1">
    <location>
        <begin position="266"/>
        <end position="285"/>
    </location>
</feature>
<proteinExistence type="predicted"/>
<sequence length="326" mass="35070">MDSFLGNFVKNPTINERLSGPIAAGVNGLIGQAVDRVLASPAFETVWITANTAAQKSLMYLLEGNPQGIIQRNGDQIVLDTTSLLKEVQTQIVASGLSIAANVTIPETGNQVVLFETPLIGQIQTIYSFTSPILKWFPLIVAALFALSIALARRRPRVVLTLGIVLTITAIIMLLSLSSAETLAEGKLNAQGLGLALIAFWTTFFSYLVGGLQALLLLGVVAIVAGWFAGRSSYAGILRDQVCDGLHELGEVIPVGLNTFVRSYSLFLRWAVALVLVFILTAFGTMSVVRVFWLVALGVLFFAAIEACNRPDRELYAEASLNEVTI</sequence>
<dbReference type="AlphaFoldDB" id="A0A6J7SQ27"/>
<keyword evidence="1" id="KW-0812">Transmembrane</keyword>
<evidence type="ECO:0000313" key="2">
    <source>
        <dbReference type="EMBL" id="CAB5043111.1"/>
    </source>
</evidence>
<gene>
    <name evidence="2" type="ORF">UFOPK4237_01697</name>
</gene>
<accession>A0A6J7SQ27</accession>
<feature type="transmembrane region" description="Helical" evidence="1">
    <location>
        <begin position="198"/>
        <end position="229"/>
    </location>
</feature>
<keyword evidence="1" id="KW-0472">Membrane</keyword>
<name>A0A6J7SQ27_9ZZZZ</name>
<evidence type="ECO:0000256" key="1">
    <source>
        <dbReference type="SAM" id="Phobius"/>
    </source>
</evidence>
<protein>
    <submittedName>
        <fullName evidence="2">Unannotated protein</fullName>
    </submittedName>
</protein>
<keyword evidence="1" id="KW-1133">Transmembrane helix</keyword>
<feature type="transmembrane region" description="Helical" evidence="1">
    <location>
        <begin position="158"/>
        <end position="178"/>
    </location>
</feature>
<organism evidence="2">
    <name type="scientific">freshwater metagenome</name>
    <dbReference type="NCBI Taxonomy" id="449393"/>
    <lineage>
        <taxon>unclassified sequences</taxon>
        <taxon>metagenomes</taxon>
        <taxon>ecological metagenomes</taxon>
    </lineage>
</organism>
<feature type="transmembrane region" description="Helical" evidence="1">
    <location>
        <begin position="291"/>
        <end position="308"/>
    </location>
</feature>
<dbReference type="EMBL" id="CAFBPZ010000175">
    <property type="protein sequence ID" value="CAB5043111.1"/>
    <property type="molecule type" value="Genomic_DNA"/>
</dbReference>
<reference evidence="2" key="1">
    <citation type="submission" date="2020-05" db="EMBL/GenBank/DDBJ databases">
        <authorList>
            <person name="Chiriac C."/>
            <person name="Salcher M."/>
            <person name="Ghai R."/>
            <person name="Kavagutti S V."/>
        </authorList>
    </citation>
    <scope>NUCLEOTIDE SEQUENCE</scope>
</reference>